<feature type="transmembrane region" description="Helical" evidence="2">
    <location>
        <begin position="796"/>
        <end position="818"/>
    </location>
</feature>
<reference evidence="4 5" key="1">
    <citation type="journal article" date="2018" name="Genome Biol. Evol.">
        <title>Multiple Roots of Fruiting Body Formation in Amoebozoa.</title>
        <authorList>
            <person name="Hillmann F."/>
            <person name="Forbes G."/>
            <person name="Novohradska S."/>
            <person name="Ferling I."/>
            <person name="Riege K."/>
            <person name="Groth M."/>
            <person name="Westermann M."/>
            <person name="Marz M."/>
            <person name="Spaller T."/>
            <person name="Winckler T."/>
            <person name="Schaap P."/>
            <person name="Glockner G."/>
        </authorList>
    </citation>
    <scope>NUCLEOTIDE SEQUENCE [LARGE SCALE GENOMIC DNA]</scope>
    <source>
        <strain evidence="4 5">Jena</strain>
    </source>
</reference>
<name>A0A2P6NLI0_9EUKA</name>
<comment type="caution">
    <text evidence="4">The sequence shown here is derived from an EMBL/GenBank/DDBJ whole genome shotgun (WGS) entry which is preliminary data.</text>
</comment>
<dbReference type="Proteomes" id="UP000241769">
    <property type="component" value="Unassembled WGS sequence"/>
</dbReference>
<feature type="transmembrane region" description="Helical" evidence="2">
    <location>
        <begin position="843"/>
        <end position="865"/>
    </location>
</feature>
<feature type="transmembrane region" description="Helical" evidence="2">
    <location>
        <begin position="712"/>
        <end position="732"/>
    </location>
</feature>
<dbReference type="PANTHER" id="PTHR11319">
    <property type="entry name" value="G PROTEIN-COUPLED RECEPTOR-RELATED"/>
    <property type="match status" value="1"/>
</dbReference>
<keyword evidence="5" id="KW-1185">Reference proteome</keyword>
<dbReference type="OrthoDB" id="5956805at2759"/>
<dbReference type="EMBL" id="MDYQ01000056">
    <property type="protein sequence ID" value="PRP84807.1"/>
    <property type="molecule type" value="Genomic_DNA"/>
</dbReference>
<dbReference type="InterPro" id="IPR011050">
    <property type="entry name" value="Pectin_lyase_fold/virulence"/>
</dbReference>
<feature type="region of interest" description="Disordered" evidence="1">
    <location>
        <begin position="1057"/>
        <end position="1081"/>
    </location>
</feature>
<dbReference type="SUPFAM" id="SSF51126">
    <property type="entry name" value="Pectin lyase-like"/>
    <property type="match status" value="2"/>
</dbReference>
<evidence type="ECO:0000256" key="1">
    <source>
        <dbReference type="SAM" id="MobiDB-lite"/>
    </source>
</evidence>
<evidence type="ECO:0000313" key="5">
    <source>
        <dbReference type="Proteomes" id="UP000241769"/>
    </source>
</evidence>
<keyword evidence="3" id="KW-0732">Signal</keyword>
<feature type="transmembrane region" description="Helical" evidence="2">
    <location>
        <begin position="1021"/>
        <end position="1039"/>
    </location>
</feature>
<dbReference type="InParanoid" id="A0A2P6NLI0"/>
<keyword evidence="2" id="KW-0812">Transmembrane</keyword>
<keyword evidence="2" id="KW-1133">Transmembrane helix</keyword>
<gene>
    <name evidence="4" type="ORF">PROFUN_07461</name>
</gene>
<dbReference type="AlphaFoldDB" id="A0A2P6NLI0"/>
<dbReference type="PROSITE" id="PS51257">
    <property type="entry name" value="PROKAR_LIPOPROTEIN"/>
    <property type="match status" value="1"/>
</dbReference>
<dbReference type="PANTHER" id="PTHR11319:SF35">
    <property type="entry name" value="OUTER MEMBRANE PROTEIN PMPC-RELATED"/>
    <property type="match status" value="1"/>
</dbReference>
<organism evidence="4 5">
    <name type="scientific">Planoprotostelium fungivorum</name>
    <dbReference type="NCBI Taxonomy" id="1890364"/>
    <lineage>
        <taxon>Eukaryota</taxon>
        <taxon>Amoebozoa</taxon>
        <taxon>Evosea</taxon>
        <taxon>Variosea</taxon>
        <taxon>Cavosteliida</taxon>
        <taxon>Cavosteliaceae</taxon>
        <taxon>Planoprotostelium</taxon>
    </lineage>
</organism>
<feature type="chain" id="PRO_5015149857" description="Right handed beta helix domain-containing protein" evidence="3">
    <location>
        <begin position="18"/>
        <end position="1081"/>
    </location>
</feature>
<evidence type="ECO:0000256" key="2">
    <source>
        <dbReference type="SAM" id="Phobius"/>
    </source>
</evidence>
<accession>A0A2P6NLI0</accession>
<protein>
    <recommendedName>
        <fullName evidence="6">Right handed beta helix domain-containing protein</fullName>
    </recommendedName>
</protein>
<proteinExistence type="predicted"/>
<sequence length="1081" mass="119913">MIRGTIVLCILLCTVYGCDIYVDGRGGSDAEGCGTTERPCLTITSDRMDKELCVSGGVYTMTTRIPALISRWNREGQNERPTFTCSNGVKIVNISESSGVSWNQIDIKDCTITSELVMIVEIIQVALSNSSFGVAVSHQHRNFTLSHSTLNATFVWAQGRDNWESFSSIFSATNNTLLNSTLYMQFSKQISVISNDIDVHSIININPYDSANITGNRGQGSLSAPVGTGAFLSTSSVIVQDNDLHEMFMFGRTKTMAEFSRNKIANLTLQYKANFAEKLTGHTLSMMDNDITHFTLDSSLGLYQLNMTRNRFQTASLQVSAHSLKSTYHVSDNVMKRLIYERYNCIDTGNSTEDFHDNHIDTFHYTSCSSLQTNLDIHHSNMSSLVISLGAVHDHKAAPSVIGIRNCRFVGSPIGNPTASAIDLSNMNGAVVNVTYCEISGYVSSTGAGLAIYNSAAVSFYLGYTTIQHCRAETGGAVSIVSDYSDIVVDHCRLSFNTATLDSGAISIWGTDNNHITITNSIMQENRAPHGSAFTLSAAGAIQVLHNSITVVMDHINIDADNTVAVSGNPMETHNTLWCPTGTRIILNGSYADQSDTYVWTCSPCEDGSYIIGSGYVINGTGVNTECTDCPPHVKCQNGGKPKVEGGYWCGVTNDNKMKCYDCPNDYCYSKEHDWDDSCTGNRQGVLCGECKRGYTMGFLSTKCINVDNCDWGWTLLLFLVPFAYVILLLVLPIGDGSIWKSTSYFVQTFPLLIDRTVQKKLGGILTLVVSPSGGDFSTEFGICIGYISYVQRELISLYIPLCTVTILAACCLVGVVYEKVKGRWNRNSIVHRGRSRFSRCSTALITSCLLVYSGVISICLKLMFCVEIEQNGHNVYRMYNAGNISCGGTWRSVLYALSGFILLPAPFFLIFIRRKMKLSRSGTSRDVRLVLDGCYRHRYKWWETVYMLRRLVVTMVYVLTADSKWTLLAMRLLSVASLSSHLIFRPFSTFSGQSLETACLLSLTCLSSMRGSEYDTEWSIYPQIILIIVPLCISFYYASRKLWVKARNAYRRWREERRKKRRSQQESSEEGERTALVSSS</sequence>
<feature type="transmembrane region" description="Helical" evidence="2">
    <location>
        <begin position="894"/>
        <end position="913"/>
    </location>
</feature>
<evidence type="ECO:0008006" key="6">
    <source>
        <dbReference type="Google" id="ProtNLM"/>
    </source>
</evidence>
<feature type="signal peptide" evidence="3">
    <location>
        <begin position="1"/>
        <end position="17"/>
    </location>
</feature>
<evidence type="ECO:0000256" key="3">
    <source>
        <dbReference type="SAM" id="SignalP"/>
    </source>
</evidence>
<keyword evidence="2" id="KW-0472">Membrane</keyword>
<evidence type="ECO:0000313" key="4">
    <source>
        <dbReference type="EMBL" id="PRP84807.1"/>
    </source>
</evidence>